<dbReference type="RefSeq" id="WP_158099916.1">
    <property type="nucleotide sequence ID" value="NZ_JAUEII010000017.1"/>
</dbReference>
<proteinExistence type="predicted"/>
<reference evidence="1" key="2">
    <citation type="submission" date="2024-05" db="EMBL/GenBank/DDBJ databases">
        <title>Identification and characterization of horizontal gene transfer across gut microbiota members of farm animals based on homology search.</title>
        <authorList>
            <person name="Schwarzerova J."/>
            <person name="Nykrynova M."/>
            <person name="Jureckova K."/>
            <person name="Cejkova D."/>
            <person name="Rychlik I."/>
        </authorList>
    </citation>
    <scope>NUCLEOTIDE SEQUENCE</scope>
    <source>
        <strain evidence="1">84_SSukc20</strain>
    </source>
</reference>
<organism evidence="1 2">
    <name type="scientific">Bacteroides gallinaceum</name>
    <dbReference type="NCBI Taxonomy" id="1462571"/>
    <lineage>
        <taxon>Bacteria</taxon>
        <taxon>Pseudomonadati</taxon>
        <taxon>Bacteroidota</taxon>
        <taxon>Bacteroidia</taxon>
        <taxon>Bacteroidales</taxon>
        <taxon>Bacteroidaceae</taxon>
        <taxon>Bacteroides</taxon>
    </lineage>
</organism>
<sequence>MNNVAITPTKVLEMAKNGWDAIVEMYKQSTPEQREKILKILGGLAGFSALLKYLKSL</sequence>
<name>A0ABT7X625_9BACE</name>
<accession>A0ABT7X625</accession>
<gene>
    <name evidence="1" type="ORF">QVO10_08880</name>
</gene>
<protein>
    <submittedName>
        <fullName evidence="1">Uncharacterized protein</fullName>
    </submittedName>
</protein>
<dbReference type="EMBL" id="JAUEII010000017">
    <property type="protein sequence ID" value="MDN0049499.1"/>
    <property type="molecule type" value="Genomic_DNA"/>
</dbReference>
<evidence type="ECO:0000313" key="1">
    <source>
        <dbReference type="EMBL" id="MDN0049499.1"/>
    </source>
</evidence>
<keyword evidence="2" id="KW-1185">Reference proteome</keyword>
<dbReference type="Proteomes" id="UP001167871">
    <property type="component" value="Unassembled WGS sequence"/>
</dbReference>
<evidence type="ECO:0000313" key="2">
    <source>
        <dbReference type="Proteomes" id="UP001167871"/>
    </source>
</evidence>
<comment type="caution">
    <text evidence="1">The sequence shown here is derived from an EMBL/GenBank/DDBJ whole genome shotgun (WGS) entry which is preliminary data.</text>
</comment>
<reference evidence="1" key="1">
    <citation type="submission" date="2023-06" db="EMBL/GenBank/DDBJ databases">
        <authorList>
            <person name="Zeman M."/>
            <person name="Kubasova T."/>
            <person name="Jahodarova E."/>
            <person name="Nykrynova M."/>
            <person name="Rychlik I."/>
        </authorList>
    </citation>
    <scope>NUCLEOTIDE SEQUENCE</scope>
    <source>
        <strain evidence="1">84_SSukc20</strain>
    </source>
</reference>